<evidence type="ECO:0000313" key="3">
    <source>
        <dbReference type="RefSeq" id="XP_015509325.1"/>
    </source>
</evidence>
<dbReference type="PANTHER" id="PTHR34179:SF1">
    <property type="entry name" value="TUMOR PROTEIN P53-INDUCIBLE PROTEIN 13"/>
    <property type="match status" value="1"/>
</dbReference>
<gene>
    <name evidence="3" type="primary">LOC107216598</name>
</gene>
<dbReference type="OrthoDB" id="5960270at2759"/>
<sequence length="303" mass="34976">MTKDRVLLLYTCCTLILGFVNGYVRNPIDRATQYEDVFQEMDSAEQRREASDDKYENWPGRWMPSRPGDPKPPPKVLHKTGEFKDSNFEKNPVDRVGMGMHESECDDGETNLRVDWDGSPVNYTCYDKRIVPDYSISPMVYCEHIPSGYMAIHKCMTETIEYDDDIPMYGSHRPVWPVYGEYQFLPRQRWIHSLEHGAIVMLYHPCANSLEIKRLKKLVAGCLRRHIITPYSLLDEDRPLALVSWGCRLTMSYVNPSVVKQFITKRALRGAEAISADGDFMEFLIQSSKTVTDEDDTTLCPHM</sequence>
<proteinExistence type="predicted"/>
<evidence type="ECO:0000313" key="2">
    <source>
        <dbReference type="Proteomes" id="UP000829291"/>
    </source>
</evidence>
<dbReference type="AlphaFoldDB" id="A0A6J0B2N3"/>
<name>A0A6J0B2N3_NEOLC</name>
<dbReference type="RefSeq" id="XP_015509325.1">
    <property type="nucleotide sequence ID" value="XM_015653839.2"/>
</dbReference>
<dbReference type="InterPro" id="IPR021454">
    <property type="entry name" value="DUF3105"/>
</dbReference>
<dbReference type="InParanoid" id="A0A6J0B2N3"/>
<dbReference type="Proteomes" id="UP000829291">
    <property type="component" value="Chromosome 2"/>
</dbReference>
<evidence type="ECO:0000256" key="1">
    <source>
        <dbReference type="SAM" id="MobiDB-lite"/>
    </source>
</evidence>
<protein>
    <submittedName>
        <fullName evidence="3">Uncharacterized protein LOC107216598 isoform X1</fullName>
    </submittedName>
</protein>
<keyword evidence="2" id="KW-1185">Reference proteome</keyword>
<dbReference type="FunCoup" id="A0A6J0B2N3">
    <property type="interactions" value="178"/>
</dbReference>
<dbReference type="KEGG" id="nlo:107216598"/>
<dbReference type="GeneID" id="107216598"/>
<dbReference type="GO" id="GO:0005737">
    <property type="term" value="C:cytoplasm"/>
    <property type="evidence" value="ECO:0007669"/>
    <property type="project" value="TreeGrafter"/>
</dbReference>
<dbReference type="Pfam" id="PF11303">
    <property type="entry name" value="DUF3105"/>
    <property type="match status" value="1"/>
</dbReference>
<feature type="compositionally biased region" description="Basic and acidic residues" evidence="1">
    <location>
        <begin position="44"/>
        <end position="56"/>
    </location>
</feature>
<organism evidence="3">
    <name type="scientific">Neodiprion lecontei</name>
    <name type="common">Redheaded pine sawfly</name>
    <dbReference type="NCBI Taxonomy" id="441921"/>
    <lineage>
        <taxon>Eukaryota</taxon>
        <taxon>Metazoa</taxon>
        <taxon>Ecdysozoa</taxon>
        <taxon>Arthropoda</taxon>
        <taxon>Hexapoda</taxon>
        <taxon>Insecta</taxon>
        <taxon>Pterygota</taxon>
        <taxon>Neoptera</taxon>
        <taxon>Endopterygota</taxon>
        <taxon>Hymenoptera</taxon>
        <taxon>Tenthredinoidea</taxon>
        <taxon>Diprionidae</taxon>
        <taxon>Diprioninae</taxon>
        <taxon>Neodiprion</taxon>
    </lineage>
</organism>
<dbReference type="PANTHER" id="PTHR34179">
    <property type="entry name" value="TUMOR PROTEIN P53-INDUCIBLE PROTEIN 13"/>
    <property type="match status" value="1"/>
</dbReference>
<reference evidence="3" key="1">
    <citation type="submission" date="2025-08" db="UniProtKB">
        <authorList>
            <consortium name="RefSeq"/>
        </authorList>
    </citation>
    <scope>IDENTIFICATION</scope>
    <source>
        <tissue evidence="3">Thorax and Abdomen</tissue>
    </source>
</reference>
<feature type="region of interest" description="Disordered" evidence="1">
    <location>
        <begin position="42"/>
        <end position="75"/>
    </location>
</feature>
<accession>A0A6J0B2N3</accession>